<gene>
    <name evidence="2" type="ORF">PQR57_06015</name>
</gene>
<dbReference type="InterPro" id="IPR011037">
    <property type="entry name" value="Pyrv_Knase-like_insert_dom_sf"/>
</dbReference>
<dbReference type="PANTHER" id="PTHR30212:SF2">
    <property type="entry name" value="PROTEIN YIIM"/>
    <property type="match status" value="1"/>
</dbReference>
<dbReference type="EMBL" id="JAQQEZ010000003">
    <property type="protein sequence ID" value="MFM0000563.1"/>
    <property type="molecule type" value="Genomic_DNA"/>
</dbReference>
<dbReference type="PROSITE" id="PS51340">
    <property type="entry name" value="MOSC"/>
    <property type="match status" value="1"/>
</dbReference>
<reference evidence="2 3" key="1">
    <citation type="journal article" date="2024" name="Chem. Sci.">
        <title>Discovery of megapolipeptins by genome mining of a Burkholderiales bacteria collection.</title>
        <authorList>
            <person name="Paulo B.S."/>
            <person name="Recchia M.J.J."/>
            <person name="Lee S."/>
            <person name="Fergusson C.H."/>
            <person name="Romanowski S.B."/>
            <person name="Hernandez A."/>
            <person name="Krull N."/>
            <person name="Liu D.Y."/>
            <person name="Cavanagh H."/>
            <person name="Bos A."/>
            <person name="Gray C.A."/>
            <person name="Murphy B.T."/>
            <person name="Linington R.G."/>
            <person name="Eustaquio A.S."/>
        </authorList>
    </citation>
    <scope>NUCLEOTIDE SEQUENCE [LARGE SCALE GENOMIC DNA]</scope>
    <source>
        <strain evidence="2 3">RL17-350-BIC-A</strain>
    </source>
</reference>
<evidence type="ECO:0000313" key="3">
    <source>
        <dbReference type="Proteomes" id="UP001629230"/>
    </source>
</evidence>
<dbReference type="Pfam" id="PF03473">
    <property type="entry name" value="MOSC"/>
    <property type="match status" value="1"/>
</dbReference>
<sequence length="220" mass="24318">MQRQFVQHTTTETTNPIVVRLLAASVGSSAPLDVGSTSPGMVVNSGIRKTPVSVLHDRACIEVKRLGLVGDEQVDLSVHGGLEKAVYMYPVEHYEWWRERRLEAGVMGADDPLPFAAMGENLTTSGLLETQLWVGDRILIDEVEFRVESPRNPCYKFNAVMGYPRAAKHMMASGYSGVYLSVFKTGFISAGSSIQVIPGPRQESISAILDRRRVRARREP</sequence>
<comment type="caution">
    <text evidence="2">The sequence shown here is derived from an EMBL/GenBank/DDBJ whole genome shotgun (WGS) entry which is preliminary data.</text>
</comment>
<dbReference type="Proteomes" id="UP001629230">
    <property type="component" value="Unassembled WGS sequence"/>
</dbReference>
<name>A0ABW9AKW7_9BURK</name>
<dbReference type="PANTHER" id="PTHR30212">
    <property type="entry name" value="PROTEIN YIIM"/>
    <property type="match status" value="1"/>
</dbReference>
<dbReference type="Gene3D" id="2.40.33.20">
    <property type="entry name" value="PK beta-barrel domain-like"/>
    <property type="match status" value="1"/>
</dbReference>
<dbReference type="RefSeq" id="WP_408176043.1">
    <property type="nucleotide sequence ID" value="NZ_JAQQEZ010000003.1"/>
</dbReference>
<organism evidence="2 3">
    <name type="scientific">Paraburkholderia dipogonis</name>
    <dbReference type="NCBI Taxonomy" id="1211383"/>
    <lineage>
        <taxon>Bacteria</taxon>
        <taxon>Pseudomonadati</taxon>
        <taxon>Pseudomonadota</taxon>
        <taxon>Betaproteobacteria</taxon>
        <taxon>Burkholderiales</taxon>
        <taxon>Burkholderiaceae</taxon>
        <taxon>Paraburkholderia</taxon>
    </lineage>
</organism>
<accession>A0ABW9AKW7</accession>
<evidence type="ECO:0000259" key="1">
    <source>
        <dbReference type="PROSITE" id="PS51340"/>
    </source>
</evidence>
<evidence type="ECO:0000313" key="2">
    <source>
        <dbReference type="EMBL" id="MFM0000563.1"/>
    </source>
</evidence>
<feature type="domain" description="MOSC" evidence="1">
    <location>
        <begin position="52"/>
        <end position="197"/>
    </location>
</feature>
<protein>
    <submittedName>
        <fullName evidence="2">MOSC domain-containing protein</fullName>
    </submittedName>
</protein>
<dbReference type="SUPFAM" id="SSF50800">
    <property type="entry name" value="PK beta-barrel domain-like"/>
    <property type="match status" value="1"/>
</dbReference>
<proteinExistence type="predicted"/>
<dbReference type="InterPro" id="IPR005302">
    <property type="entry name" value="MoCF_Sase_C"/>
</dbReference>
<keyword evidence="3" id="KW-1185">Reference proteome</keyword>
<dbReference type="InterPro" id="IPR052353">
    <property type="entry name" value="Benzoxazolinone_Detox_Enz"/>
</dbReference>